<name>A0A0A9AUY5_ARUDO</name>
<organism evidence="1">
    <name type="scientific">Arundo donax</name>
    <name type="common">Giant reed</name>
    <name type="synonym">Donax arundinaceus</name>
    <dbReference type="NCBI Taxonomy" id="35708"/>
    <lineage>
        <taxon>Eukaryota</taxon>
        <taxon>Viridiplantae</taxon>
        <taxon>Streptophyta</taxon>
        <taxon>Embryophyta</taxon>
        <taxon>Tracheophyta</taxon>
        <taxon>Spermatophyta</taxon>
        <taxon>Magnoliopsida</taxon>
        <taxon>Liliopsida</taxon>
        <taxon>Poales</taxon>
        <taxon>Poaceae</taxon>
        <taxon>PACMAD clade</taxon>
        <taxon>Arundinoideae</taxon>
        <taxon>Arundineae</taxon>
        <taxon>Arundo</taxon>
    </lineage>
</organism>
<evidence type="ECO:0000313" key="1">
    <source>
        <dbReference type="EMBL" id="JAD50912.1"/>
    </source>
</evidence>
<sequence length="15" mass="1651">MSTTSHRTSIIRACS</sequence>
<accession>A0A0A9AUY5</accession>
<protein>
    <submittedName>
        <fullName evidence="1">Uncharacterized protein</fullName>
    </submittedName>
</protein>
<dbReference type="EMBL" id="GBRH01246983">
    <property type="protein sequence ID" value="JAD50912.1"/>
    <property type="molecule type" value="Transcribed_RNA"/>
</dbReference>
<proteinExistence type="predicted"/>
<reference evidence="1" key="1">
    <citation type="submission" date="2014-09" db="EMBL/GenBank/DDBJ databases">
        <authorList>
            <person name="Magalhaes I.L.F."/>
            <person name="Oliveira U."/>
            <person name="Santos F.R."/>
            <person name="Vidigal T.H.D.A."/>
            <person name="Brescovit A.D."/>
            <person name="Santos A.J."/>
        </authorList>
    </citation>
    <scope>NUCLEOTIDE SEQUENCE</scope>
    <source>
        <tissue evidence="1">Shoot tissue taken approximately 20 cm above the soil surface</tissue>
    </source>
</reference>
<reference evidence="1" key="2">
    <citation type="journal article" date="2015" name="Data Brief">
        <title>Shoot transcriptome of the giant reed, Arundo donax.</title>
        <authorList>
            <person name="Barrero R.A."/>
            <person name="Guerrero F.D."/>
            <person name="Moolhuijzen P."/>
            <person name="Goolsby J.A."/>
            <person name="Tidwell J."/>
            <person name="Bellgard S.E."/>
            <person name="Bellgard M.I."/>
        </authorList>
    </citation>
    <scope>NUCLEOTIDE SEQUENCE</scope>
    <source>
        <tissue evidence="1">Shoot tissue taken approximately 20 cm above the soil surface</tissue>
    </source>
</reference>